<dbReference type="EMBL" id="GU182123">
    <property type="protein sequence ID" value="ACZ96459.1"/>
    <property type="molecule type" value="mRNA"/>
</dbReference>
<accession>D2K6J7</accession>
<dbReference type="InterPro" id="IPR003319">
    <property type="entry name" value="YMF19-like_N"/>
</dbReference>
<protein>
    <submittedName>
        <fullName evidence="9">ATP synthase subunit 8</fullName>
    </submittedName>
</protein>
<dbReference type="GO" id="GO:0006754">
    <property type="term" value="P:ATP biosynthetic process"/>
    <property type="evidence" value="ECO:0007669"/>
    <property type="project" value="UniProtKB-KW"/>
</dbReference>
<gene>
    <name evidence="9" type="primary">atp8</name>
</gene>
<feature type="domain" description="ATP synthase YMF19-like N-terminal" evidence="8">
    <location>
        <begin position="2"/>
        <end position="61"/>
    </location>
</feature>
<evidence type="ECO:0000256" key="6">
    <source>
        <dbReference type="ARBA" id="ARBA00023310"/>
    </source>
</evidence>
<sequence>MPQFDTFIFSSSLFYFIISFFTLLYFNFAHYLPSISSLLKLRYKLVRKSSSTTTKKLSVNHSGIFFTKIADSYISN</sequence>
<comment type="subcellular location">
    <subcellularLocation>
        <location evidence="1">Mitochondrion membrane</location>
    </subcellularLocation>
</comment>
<dbReference type="EMBL" id="GU182122">
    <property type="protein sequence ID" value="ACZ96458.1"/>
    <property type="molecule type" value="Genomic_DNA"/>
</dbReference>
<evidence type="ECO:0000259" key="8">
    <source>
        <dbReference type="Pfam" id="PF02326"/>
    </source>
</evidence>
<evidence type="ECO:0000256" key="3">
    <source>
        <dbReference type="ARBA" id="ARBA00022989"/>
    </source>
</evidence>
<evidence type="ECO:0000313" key="9">
    <source>
        <dbReference type="EMBL" id="ACZ96458.1"/>
    </source>
</evidence>
<evidence type="ECO:0000256" key="7">
    <source>
        <dbReference type="SAM" id="Phobius"/>
    </source>
</evidence>
<evidence type="ECO:0000256" key="1">
    <source>
        <dbReference type="ARBA" id="ARBA00004325"/>
    </source>
</evidence>
<keyword evidence="2 7" id="KW-0812">Transmembrane</keyword>
<organism evidence="9">
    <name type="scientific">Didymium iridis</name>
    <dbReference type="NCBI Taxonomy" id="5793"/>
    <lineage>
        <taxon>Eukaryota</taxon>
        <taxon>Amoebozoa</taxon>
        <taxon>Evosea</taxon>
        <taxon>Eumycetozoa</taxon>
        <taxon>Myxogastria</taxon>
        <taxon>Myxogastromycetidae</taxon>
        <taxon>Physariida</taxon>
        <taxon>Didymiaceae</taxon>
        <taxon>Didymium</taxon>
    </lineage>
</organism>
<evidence type="ECO:0000256" key="4">
    <source>
        <dbReference type="ARBA" id="ARBA00023128"/>
    </source>
</evidence>
<feature type="transmembrane region" description="Helical" evidence="7">
    <location>
        <begin position="12"/>
        <end position="32"/>
    </location>
</feature>
<dbReference type="GO" id="GO:0031966">
    <property type="term" value="C:mitochondrial membrane"/>
    <property type="evidence" value="ECO:0007669"/>
    <property type="project" value="UniProtKB-SubCell"/>
</dbReference>
<keyword evidence="5 7" id="KW-0472">Membrane</keyword>
<geneLocation type="mitochondrion" evidence="9"/>
<dbReference type="Pfam" id="PF02326">
    <property type="entry name" value="YMF19"/>
    <property type="match status" value="1"/>
</dbReference>
<keyword evidence="3 7" id="KW-1133">Transmembrane helix</keyword>
<evidence type="ECO:0000256" key="5">
    <source>
        <dbReference type="ARBA" id="ARBA00023136"/>
    </source>
</evidence>
<proteinExistence type="evidence at transcript level"/>
<keyword evidence="4 9" id="KW-0496">Mitochondrion</keyword>
<dbReference type="AlphaFoldDB" id="D2K6J7"/>
<name>D2K6J7_9MYCE</name>
<reference evidence="9" key="1">
    <citation type="journal article" date="2010" name="RNA">
        <title>RNA editing of 10 Didymium iridis mitochondrial genes and comparison with the homologous genes in Physarum polycephalum.</title>
        <authorList>
            <person name="Traphagen S.J."/>
            <person name="Dimarco M.J."/>
            <person name="Silliker M.E."/>
        </authorList>
    </citation>
    <scope>NUCLEOTIDE SEQUENCE</scope>
    <source>
        <strain evidence="9">Pan2-16</strain>
    </source>
</reference>
<keyword evidence="6" id="KW-0066">ATP synthesis</keyword>
<evidence type="ECO:0000256" key="2">
    <source>
        <dbReference type="ARBA" id="ARBA00022692"/>
    </source>
</evidence>